<evidence type="ECO:0000256" key="8">
    <source>
        <dbReference type="ARBA" id="ARBA00022902"/>
    </source>
</evidence>
<feature type="domain" description="Sema" evidence="15">
    <location>
        <begin position="34"/>
        <end position="506"/>
    </location>
</feature>
<dbReference type="EMBL" id="BGPR01000844">
    <property type="protein sequence ID" value="GBM37591.1"/>
    <property type="molecule type" value="Genomic_DNA"/>
</dbReference>
<comment type="caution">
    <text evidence="16">The sequence shown here is derived from an EMBL/GenBank/DDBJ whole genome shotgun (WGS) entry which is preliminary data.</text>
</comment>
<evidence type="ECO:0000256" key="5">
    <source>
        <dbReference type="ARBA" id="ARBA00022692"/>
    </source>
</evidence>
<keyword evidence="11" id="KW-1015">Disulfide bond</keyword>
<evidence type="ECO:0000256" key="14">
    <source>
        <dbReference type="PROSITE-ProRule" id="PRU00352"/>
    </source>
</evidence>
<name>A0A4Y2F8M8_ARAVE</name>
<dbReference type="GO" id="GO:0007162">
    <property type="term" value="P:negative regulation of cell adhesion"/>
    <property type="evidence" value="ECO:0007669"/>
    <property type="project" value="TreeGrafter"/>
</dbReference>
<evidence type="ECO:0000256" key="13">
    <source>
        <dbReference type="ARBA" id="ARBA00023180"/>
    </source>
</evidence>
<gene>
    <name evidence="16" type="primary">PlexB_22</name>
    <name evidence="16" type="ORF">AVEN_130719_2</name>
</gene>
<sequence length="733" mass="82208">MNFLHRRTWADGRRKIPLQRRISNRWWLCVFWSVLCLAWSATQASAVIVGSFTTPNETVVFQHVALDSLSGRVYVGATNWLFQLSSGLELDRAVQTGPVEDNIQCFPKTCPEVSLWDNVNKILVVDEVSRRLLVCGSVYQGACQRRELEDIALAEEQIFLPVAANDETSSTVAFIGPARYMDYPSRVLYVATTNSRLGPYRDMVPAICSRYLENEEKLFGIIEKSFSEILRVDISSQVRDYYLVNYIYGFHSGDYVYFATLQRRSHLRSMEEGGYISRLARICISDARYDSYVETTLQCLGPDGRDYNLLQDAHIVRAEPADLLVGVFAASRDHTVQTSGRSAVCVFSLADVEQRFTENIHLCYNGSVPSRDMDYIAGSIQDCPEPGVREAILSNLLNSQKGGNIFNFCGESLKLNGSLPLTSFPVITYENMTLSSVVATTTSHHTVAFIGTRNGLLKKVLIGDEAEEFEEVVVDEGNPILPDMHLDPTETHVYVASPYKISKVRIEECSKYEACDQCLRARNPYCGWCSLEKRCTVKAACQNATLTTDSSSPRWLSLNTQQCIDFQAIRPEHLPRNSLSVVELVINQLPQLPYGAHYMCVFGKSTPVQAKVTDQGLACLAPVLAERPPIPTGKDHVSVDLAVRSSETNKDFLNRLFAFYDCTVHKTGGKDSNCIKTERGLCMTTNRGLKFIKYSELCSNKVERLFFRLAVLLLILPSVWKIVTLKTSSDPEK</sequence>
<accession>A0A4Y2F8M8</accession>
<evidence type="ECO:0000256" key="3">
    <source>
        <dbReference type="ARBA" id="ARBA00022473"/>
    </source>
</evidence>
<dbReference type="Proteomes" id="UP000499080">
    <property type="component" value="Unassembled WGS sequence"/>
</dbReference>
<comment type="subcellular location">
    <subcellularLocation>
        <location evidence="1">Cell membrane</location>
        <topology evidence="1">Single-pass membrane protein</topology>
    </subcellularLocation>
</comment>
<dbReference type="SUPFAM" id="SSF101912">
    <property type="entry name" value="Sema domain"/>
    <property type="match status" value="1"/>
</dbReference>
<dbReference type="GO" id="GO:0008045">
    <property type="term" value="P:motor neuron axon guidance"/>
    <property type="evidence" value="ECO:0007669"/>
    <property type="project" value="TreeGrafter"/>
</dbReference>
<dbReference type="PROSITE" id="PS51004">
    <property type="entry name" value="SEMA"/>
    <property type="match status" value="1"/>
</dbReference>
<dbReference type="SMART" id="SM00630">
    <property type="entry name" value="Sema"/>
    <property type="match status" value="1"/>
</dbReference>
<comment type="caution">
    <text evidence="14">Lacks conserved residue(s) required for the propagation of feature annotation.</text>
</comment>
<keyword evidence="4" id="KW-1003">Cell membrane</keyword>
<dbReference type="GO" id="GO:0017154">
    <property type="term" value="F:semaphorin receptor activity"/>
    <property type="evidence" value="ECO:0007669"/>
    <property type="project" value="InterPro"/>
</dbReference>
<dbReference type="GO" id="GO:0097374">
    <property type="term" value="P:sensory neuron axon guidance"/>
    <property type="evidence" value="ECO:0007669"/>
    <property type="project" value="TreeGrafter"/>
</dbReference>
<dbReference type="GO" id="GO:0008360">
    <property type="term" value="P:regulation of cell shape"/>
    <property type="evidence" value="ECO:0007669"/>
    <property type="project" value="TreeGrafter"/>
</dbReference>
<dbReference type="PANTHER" id="PTHR22625:SF44">
    <property type="entry name" value="PLEXIN-B"/>
    <property type="match status" value="1"/>
</dbReference>
<evidence type="ECO:0000259" key="15">
    <source>
        <dbReference type="PROSITE" id="PS51004"/>
    </source>
</evidence>
<reference evidence="16 17" key="1">
    <citation type="journal article" date="2019" name="Sci. Rep.">
        <title>Orb-weaving spider Araneus ventricosus genome elucidates the spidroin gene catalogue.</title>
        <authorList>
            <person name="Kono N."/>
            <person name="Nakamura H."/>
            <person name="Ohtoshi R."/>
            <person name="Moran D.A.P."/>
            <person name="Shinohara A."/>
            <person name="Yoshida Y."/>
            <person name="Fujiwara M."/>
            <person name="Mori M."/>
            <person name="Tomita M."/>
            <person name="Arakawa K."/>
        </authorList>
    </citation>
    <scope>NUCLEOTIDE SEQUENCE [LARGE SCALE GENOMIC DNA]</scope>
</reference>
<evidence type="ECO:0000256" key="12">
    <source>
        <dbReference type="ARBA" id="ARBA00023170"/>
    </source>
</evidence>
<evidence type="ECO:0000256" key="4">
    <source>
        <dbReference type="ARBA" id="ARBA00022475"/>
    </source>
</evidence>
<dbReference type="InterPro" id="IPR031148">
    <property type="entry name" value="Plexin"/>
</dbReference>
<evidence type="ECO:0000256" key="10">
    <source>
        <dbReference type="ARBA" id="ARBA00023136"/>
    </source>
</evidence>
<keyword evidence="9" id="KW-1133">Transmembrane helix</keyword>
<evidence type="ECO:0000313" key="17">
    <source>
        <dbReference type="Proteomes" id="UP000499080"/>
    </source>
</evidence>
<dbReference type="GO" id="GO:0030334">
    <property type="term" value="P:regulation of cell migration"/>
    <property type="evidence" value="ECO:0007669"/>
    <property type="project" value="TreeGrafter"/>
</dbReference>
<dbReference type="OrthoDB" id="125363at2759"/>
<keyword evidence="12" id="KW-0675">Receptor</keyword>
<dbReference type="SMART" id="SM00423">
    <property type="entry name" value="PSI"/>
    <property type="match status" value="1"/>
</dbReference>
<keyword evidence="5" id="KW-0812">Transmembrane</keyword>
<dbReference type="SUPFAM" id="SSF103575">
    <property type="entry name" value="Plexin repeat"/>
    <property type="match status" value="1"/>
</dbReference>
<dbReference type="InterPro" id="IPR016201">
    <property type="entry name" value="PSI"/>
</dbReference>
<dbReference type="FunFam" id="2.60.40.10:FF:000728">
    <property type="entry name" value="Plexin D1"/>
    <property type="match status" value="1"/>
</dbReference>
<dbReference type="GO" id="GO:0120025">
    <property type="term" value="C:plasma membrane bounded cell projection"/>
    <property type="evidence" value="ECO:0007669"/>
    <property type="project" value="UniProtKB-ARBA"/>
</dbReference>
<dbReference type="Gene3D" id="2.60.40.10">
    <property type="entry name" value="Immunoglobulins"/>
    <property type="match status" value="1"/>
</dbReference>
<keyword evidence="3" id="KW-0217">Developmental protein</keyword>
<keyword evidence="8" id="KW-0524">Neurogenesis</keyword>
<evidence type="ECO:0000256" key="7">
    <source>
        <dbReference type="ARBA" id="ARBA00022737"/>
    </source>
</evidence>
<dbReference type="Pfam" id="PF01403">
    <property type="entry name" value="Sema"/>
    <property type="match status" value="1"/>
</dbReference>
<evidence type="ECO:0000256" key="9">
    <source>
        <dbReference type="ARBA" id="ARBA00022989"/>
    </source>
</evidence>
<keyword evidence="17" id="KW-1185">Reference proteome</keyword>
<keyword evidence="13" id="KW-0325">Glycoprotein</keyword>
<dbReference type="GO" id="GO:0005886">
    <property type="term" value="C:plasma membrane"/>
    <property type="evidence" value="ECO:0007669"/>
    <property type="project" value="UniProtKB-SubCell"/>
</dbReference>
<evidence type="ECO:0000256" key="2">
    <source>
        <dbReference type="ARBA" id="ARBA00010297"/>
    </source>
</evidence>
<dbReference type="PANTHER" id="PTHR22625">
    <property type="entry name" value="PLEXIN"/>
    <property type="match status" value="1"/>
</dbReference>
<comment type="similarity">
    <text evidence="2">Belongs to the plexin family.</text>
</comment>
<keyword evidence="6" id="KW-0732">Signal</keyword>
<dbReference type="InterPro" id="IPR002165">
    <property type="entry name" value="Plexin_repeat"/>
</dbReference>
<dbReference type="GO" id="GO:0002116">
    <property type="term" value="C:semaphorin receptor complex"/>
    <property type="evidence" value="ECO:0007669"/>
    <property type="project" value="TreeGrafter"/>
</dbReference>
<dbReference type="Pfam" id="PF01437">
    <property type="entry name" value="PSI"/>
    <property type="match status" value="1"/>
</dbReference>
<dbReference type="AlphaFoldDB" id="A0A4Y2F8M8"/>
<dbReference type="InterPro" id="IPR041019">
    <property type="entry name" value="TIG1_plexin"/>
</dbReference>
<dbReference type="Pfam" id="PF17960">
    <property type="entry name" value="TIG_plexin"/>
    <property type="match status" value="1"/>
</dbReference>
<keyword evidence="10" id="KW-0472">Membrane</keyword>
<dbReference type="CDD" id="cd11236">
    <property type="entry name" value="Sema_plexin_like"/>
    <property type="match status" value="1"/>
</dbReference>
<dbReference type="GO" id="GO:0050772">
    <property type="term" value="P:positive regulation of axonogenesis"/>
    <property type="evidence" value="ECO:0007669"/>
    <property type="project" value="TreeGrafter"/>
</dbReference>
<evidence type="ECO:0000313" key="16">
    <source>
        <dbReference type="EMBL" id="GBM37591.1"/>
    </source>
</evidence>
<dbReference type="InterPro" id="IPR001627">
    <property type="entry name" value="Semap_dom"/>
</dbReference>
<evidence type="ECO:0000256" key="1">
    <source>
        <dbReference type="ARBA" id="ARBA00004162"/>
    </source>
</evidence>
<evidence type="ECO:0000256" key="6">
    <source>
        <dbReference type="ARBA" id="ARBA00022729"/>
    </source>
</evidence>
<dbReference type="InterPro" id="IPR013783">
    <property type="entry name" value="Ig-like_fold"/>
</dbReference>
<dbReference type="Gene3D" id="2.130.10.10">
    <property type="entry name" value="YVTN repeat-like/Quinoprotein amine dehydrogenase"/>
    <property type="match status" value="1"/>
</dbReference>
<organism evidence="16 17">
    <name type="scientific">Araneus ventricosus</name>
    <name type="common">Orbweaver spider</name>
    <name type="synonym">Epeira ventricosa</name>
    <dbReference type="NCBI Taxonomy" id="182803"/>
    <lineage>
        <taxon>Eukaryota</taxon>
        <taxon>Metazoa</taxon>
        <taxon>Ecdysozoa</taxon>
        <taxon>Arthropoda</taxon>
        <taxon>Chelicerata</taxon>
        <taxon>Arachnida</taxon>
        <taxon>Araneae</taxon>
        <taxon>Araneomorphae</taxon>
        <taxon>Entelegynae</taxon>
        <taxon>Araneoidea</taxon>
        <taxon>Araneidae</taxon>
        <taxon>Araneus</taxon>
    </lineage>
</organism>
<keyword evidence="7" id="KW-0677">Repeat</keyword>
<dbReference type="InterPro" id="IPR036352">
    <property type="entry name" value="Semap_dom_sf"/>
</dbReference>
<evidence type="ECO:0000256" key="11">
    <source>
        <dbReference type="ARBA" id="ARBA00023157"/>
    </source>
</evidence>
<proteinExistence type="inferred from homology"/>
<dbReference type="InterPro" id="IPR015943">
    <property type="entry name" value="WD40/YVTN_repeat-like_dom_sf"/>
</dbReference>
<protein>
    <submittedName>
        <fullName evidence="16">Plexin-B</fullName>
    </submittedName>
</protein>